<organism evidence="5 6">
    <name type="scientific">Lutimaribacter saemankumensis</name>
    <dbReference type="NCBI Taxonomy" id="490829"/>
    <lineage>
        <taxon>Bacteria</taxon>
        <taxon>Pseudomonadati</taxon>
        <taxon>Pseudomonadota</taxon>
        <taxon>Alphaproteobacteria</taxon>
        <taxon>Rhodobacterales</taxon>
        <taxon>Roseobacteraceae</taxon>
        <taxon>Lutimaribacter</taxon>
    </lineage>
</organism>
<accession>A0A1G8T5F5</accession>
<dbReference type="Proteomes" id="UP000199340">
    <property type="component" value="Unassembled WGS sequence"/>
</dbReference>
<evidence type="ECO:0000313" key="6">
    <source>
        <dbReference type="Proteomes" id="UP000199340"/>
    </source>
</evidence>
<dbReference type="CDD" id="cd00038">
    <property type="entry name" value="CAP_ED"/>
    <property type="match status" value="1"/>
</dbReference>
<evidence type="ECO:0000313" key="5">
    <source>
        <dbReference type="EMBL" id="SDJ35910.1"/>
    </source>
</evidence>
<dbReference type="Pfam" id="PF13545">
    <property type="entry name" value="HTH_Crp_2"/>
    <property type="match status" value="1"/>
</dbReference>
<evidence type="ECO:0000259" key="4">
    <source>
        <dbReference type="PROSITE" id="PS51063"/>
    </source>
</evidence>
<dbReference type="InterPro" id="IPR018490">
    <property type="entry name" value="cNMP-bd_dom_sf"/>
</dbReference>
<dbReference type="InterPro" id="IPR018335">
    <property type="entry name" value="Tscrpt_reg_HTH_Crp-type_CS"/>
</dbReference>
<proteinExistence type="predicted"/>
<dbReference type="InterPro" id="IPR014710">
    <property type="entry name" value="RmlC-like_jellyroll"/>
</dbReference>
<dbReference type="CDD" id="cd00092">
    <property type="entry name" value="HTH_CRP"/>
    <property type="match status" value="1"/>
</dbReference>
<protein>
    <submittedName>
        <fullName evidence="5">CRP/FNR family transcriptional regulator, anaerobic regulatory protein</fullName>
    </submittedName>
</protein>
<dbReference type="SUPFAM" id="SSF46785">
    <property type="entry name" value="Winged helix' DNA-binding domain"/>
    <property type="match status" value="1"/>
</dbReference>
<dbReference type="InterPro" id="IPR012318">
    <property type="entry name" value="HTH_CRP"/>
</dbReference>
<dbReference type="PROSITE" id="PS00042">
    <property type="entry name" value="HTH_CRP_1"/>
    <property type="match status" value="1"/>
</dbReference>
<keyword evidence="1" id="KW-0805">Transcription regulation</keyword>
<dbReference type="GO" id="GO:0003677">
    <property type="term" value="F:DNA binding"/>
    <property type="evidence" value="ECO:0007669"/>
    <property type="project" value="UniProtKB-KW"/>
</dbReference>
<dbReference type="GO" id="GO:0003700">
    <property type="term" value="F:DNA-binding transcription factor activity"/>
    <property type="evidence" value="ECO:0007669"/>
    <property type="project" value="InterPro"/>
</dbReference>
<dbReference type="SUPFAM" id="SSF51206">
    <property type="entry name" value="cAMP-binding domain-like"/>
    <property type="match status" value="1"/>
</dbReference>
<evidence type="ECO:0000256" key="1">
    <source>
        <dbReference type="ARBA" id="ARBA00023015"/>
    </source>
</evidence>
<keyword evidence="3" id="KW-0804">Transcription</keyword>
<dbReference type="PROSITE" id="PS51063">
    <property type="entry name" value="HTH_CRP_2"/>
    <property type="match status" value="1"/>
</dbReference>
<gene>
    <name evidence="5" type="ORF">SAMN05421850_1163</name>
</gene>
<dbReference type="EMBL" id="FNEB01000016">
    <property type="protein sequence ID" value="SDJ35910.1"/>
    <property type="molecule type" value="Genomic_DNA"/>
</dbReference>
<evidence type="ECO:0000256" key="3">
    <source>
        <dbReference type="ARBA" id="ARBA00023163"/>
    </source>
</evidence>
<dbReference type="InterPro" id="IPR000595">
    <property type="entry name" value="cNMP-bd_dom"/>
</dbReference>
<dbReference type="PRINTS" id="PR00034">
    <property type="entry name" value="HTHCRP"/>
</dbReference>
<dbReference type="RefSeq" id="WP_090030544.1">
    <property type="nucleotide sequence ID" value="NZ_FNEB01000016.1"/>
</dbReference>
<dbReference type="Gene3D" id="2.60.120.10">
    <property type="entry name" value="Jelly Rolls"/>
    <property type="match status" value="1"/>
</dbReference>
<sequence length="251" mass="27742">MSLGLVHSKSFEGRACPKCSGETENLFCACILQILNQKSCSYAVRTFKPGAVIAMEGYKAPFFGSIITGVAAQEISLADGRVQGVSLLRPPDVIGNHLQETSKYSVTALSNLEIFCVSSELFDSLLRELPELRLRFLNMKLGDLERARNWLTVLGRRSSTERLAYLIVRVAQKIGFDASLPGTNELRVNLPITRERIGSFLGMSTETVSREFTHLERAGILSARNSRVITIFNYRRLEIAAGIDDDGGTIH</sequence>
<dbReference type="InterPro" id="IPR036390">
    <property type="entry name" value="WH_DNA-bd_sf"/>
</dbReference>
<reference evidence="5 6" key="1">
    <citation type="submission" date="2016-10" db="EMBL/GenBank/DDBJ databases">
        <authorList>
            <person name="de Groot N.N."/>
        </authorList>
    </citation>
    <scope>NUCLEOTIDE SEQUENCE [LARGE SCALE GENOMIC DNA]</scope>
    <source>
        <strain evidence="5 6">DSM 28010</strain>
    </source>
</reference>
<evidence type="ECO:0000256" key="2">
    <source>
        <dbReference type="ARBA" id="ARBA00023125"/>
    </source>
</evidence>
<dbReference type="Pfam" id="PF00027">
    <property type="entry name" value="cNMP_binding"/>
    <property type="match status" value="1"/>
</dbReference>
<keyword evidence="6" id="KW-1185">Reference proteome</keyword>
<keyword evidence="2" id="KW-0238">DNA-binding</keyword>
<dbReference type="SMART" id="SM00419">
    <property type="entry name" value="HTH_CRP"/>
    <property type="match status" value="1"/>
</dbReference>
<dbReference type="OrthoDB" id="667966at2"/>
<feature type="domain" description="HTH crp-type" evidence="4">
    <location>
        <begin position="157"/>
        <end position="235"/>
    </location>
</feature>
<name>A0A1G8T5F5_9RHOB</name>
<dbReference type="STRING" id="490829.SAMN05421850_1163"/>
<dbReference type="AlphaFoldDB" id="A0A1G8T5F5"/>